<name>A0A6S7BGX2_9BURK</name>
<dbReference type="GO" id="GO:0016853">
    <property type="term" value="F:isomerase activity"/>
    <property type="evidence" value="ECO:0007669"/>
    <property type="project" value="UniProtKB-KW"/>
</dbReference>
<gene>
    <name evidence="4" type="ORF">LMG28614_05010</name>
</gene>
<keyword evidence="2 4" id="KW-0413">Isomerase</keyword>
<accession>A0A6S7BGX2</accession>
<protein>
    <submittedName>
        <fullName evidence="4">Putative tautomerase</fullName>
        <ecNumber evidence="4">5.3.2.-</ecNumber>
    </submittedName>
</protein>
<dbReference type="EC" id="5.3.2.-" evidence="4"/>
<dbReference type="Gene3D" id="3.30.429.10">
    <property type="entry name" value="Macrophage Migration Inhibitory Factor"/>
    <property type="match status" value="1"/>
</dbReference>
<dbReference type="RefSeq" id="WP_175152056.1">
    <property type="nucleotide sequence ID" value="NZ_CADIKK010000026.1"/>
</dbReference>
<proteinExistence type="inferred from homology"/>
<dbReference type="PANTHER" id="PTHR35530:SF1">
    <property type="entry name" value="2-HYDROXYMUCONATE TAUTOMERASE"/>
    <property type="match status" value="1"/>
</dbReference>
<dbReference type="SUPFAM" id="SSF55331">
    <property type="entry name" value="Tautomerase/MIF"/>
    <property type="match status" value="1"/>
</dbReference>
<sequence length="78" mass="8459">MPIVTIQVTREGTKPGNDAVTADEKAALIKGASQLLLDVLNKPLESTFVVIQEVNTENWGWGGLPVEAYRKQRGLKPG</sequence>
<dbReference type="AlphaFoldDB" id="A0A6S7BGX2"/>
<keyword evidence="5" id="KW-1185">Reference proteome</keyword>
<dbReference type="Pfam" id="PF01361">
    <property type="entry name" value="Tautomerase"/>
    <property type="match status" value="1"/>
</dbReference>
<evidence type="ECO:0000256" key="2">
    <source>
        <dbReference type="ARBA" id="ARBA00023235"/>
    </source>
</evidence>
<feature type="domain" description="4-oxalocrotonate tautomerase-like" evidence="3">
    <location>
        <begin position="2"/>
        <end position="68"/>
    </location>
</feature>
<dbReference type="InterPro" id="IPR004370">
    <property type="entry name" value="4-OT-like_dom"/>
</dbReference>
<evidence type="ECO:0000313" key="4">
    <source>
        <dbReference type="EMBL" id="CAB3799633.1"/>
    </source>
</evidence>
<organism evidence="4 5">
    <name type="scientific">Paraburkholderia ultramafica</name>
    <dbReference type="NCBI Taxonomy" id="1544867"/>
    <lineage>
        <taxon>Bacteria</taxon>
        <taxon>Pseudomonadati</taxon>
        <taxon>Pseudomonadota</taxon>
        <taxon>Betaproteobacteria</taxon>
        <taxon>Burkholderiales</taxon>
        <taxon>Burkholderiaceae</taxon>
        <taxon>Paraburkholderia</taxon>
    </lineage>
</organism>
<dbReference type="PANTHER" id="PTHR35530">
    <property type="entry name" value="TAUTOMERASE-RELATED"/>
    <property type="match status" value="1"/>
</dbReference>
<evidence type="ECO:0000256" key="1">
    <source>
        <dbReference type="ARBA" id="ARBA00006723"/>
    </source>
</evidence>
<evidence type="ECO:0000313" key="5">
    <source>
        <dbReference type="Proteomes" id="UP000494365"/>
    </source>
</evidence>
<evidence type="ECO:0000259" key="3">
    <source>
        <dbReference type="Pfam" id="PF01361"/>
    </source>
</evidence>
<dbReference type="Proteomes" id="UP000494365">
    <property type="component" value="Unassembled WGS sequence"/>
</dbReference>
<dbReference type="EMBL" id="CADIKK010000026">
    <property type="protein sequence ID" value="CAB3799633.1"/>
    <property type="molecule type" value="Genomic_DNA"/>
</dbReference>
<comment type="similarity">
    <text evidence="1">Belongs to the 4-oxalocrotonate tautomerase family.</text>
</comment>
<dbReference type="InterPro" id="IPR014347">
    <property type="entry name" value="Tautomerase/MIF_sf"/>
</dbReference>
<reference evidence="4 5" key="1">
    <citation type="submission" date="2020-04" db="EMBL/GenBank/DDBJ databases">
        <authorList>
            <person name="De Canck E."/>
        </authorList>
    </citation>
    <scope>NUCLEOTIDE SEQUENCE [LARGE SCALE GENOMIC DNA]</scope>
    <source>
        <strain evidence="4 5">LMG 28614</strain>
    </source>
</reference>